<dbReference type="PANTHER" id="PTHR43104:SF2">
    <property type="entry name" value="L-2-HYDROXYGLUTARATE DEHYDROGENASE, MITOCHONDRIAL"/>
    <property type="match status" value="1"/>
</dbReference>
<dbReference type="GO" id="GO:0005737">
    <property type="term" value="C:cytoplasm"/>
    <property type="evidence" value="ECO:0007669"/>
    <property type="project" value="TreeGrafter"/>
</dbReference>
<dbReference type="GO" id="GO:0047545">
    <property type="term" value="F:(S)-2-hydroxyglutarate dehydrogenase activity"/>
    <property type="evidence" value="ECO:0007669"/>
    <property type="project" value="TreeGrafter"/>
</dbReference>
<dbReference type="InterPro" id="IPR006076">
    <property type="entry name" value="FAD-dep_OxRdtase"/>
</dbReference>
<comment type="cofactor">
    <cofactor evidence="1">
        <name>FAD</name>
        <dbReference type="ChEBI" id="CHEBI:57692"/>
    </cofactor>
</comment>
<organism evidence="7 8">
    <name type="scientific">Natronogracilivirga saccharolytica</name>
    <dbReference type="NCBI Taxonomy" id="2812953"/>
    <lineage>
        <taxon>Bacteria</taxon>
        <taxon>Pseudomonadati</taxon>
        <taxon>Balneolota</taxon>
        <taxon>Balneolia</taxon>
        <taxon>Balneolales</taxon>
        <taxon>Cyclonatronaceae</taxon>
        <taxon>Natronogracilivirga</taxon>
    </lineage>
</organism>
<proteinExistence type="inferred from homology"/>
<gene>
    <name evidence="7" type="primary">lhgO</name>
    <name evidence="7" type="ORF">NATSA_09100</name>
</gene>
<dbReference type="Gene3D" id="3.30.9.10">
    <property type="entry name" value="D-Amino Acid Oxidase, subunit A, domain 2"/>
    <property type="match status" value="1"/>
</dbReference>
<evidence type="ECO:0000256" key="3">
    <source>
        <dbReference type="ARBA" id="ARBA00022827"/>
    </source>
</evidence>
<protein>
    <submittedName>
        <fullName evidence="7">L-2-hydroxyglutarate oxidase</fullName>
        <ecNumber evidence="7">1.1.3.-</ecNumber>
    </submittedName>
</protein>
<dbReference type="NCBIfam" id="NF008726">
    <property type="entry name" value="PRK11728.1"/>
    <property type="match status" value="1"/>
</dbReference>
<evidence type="ECO:0000313" key="7">
    <source>
        <dbReference type="EMBL" id="MBP3192819.1"/>
    </source>
</evidence>
<dbReference type="RefSeq" id="WP_210511885.1">
    <property type="nucleotide sequence ID" value="NZ_JAFIDN010000006.1"/>
</dbReference>
<keyword evidence="4 7" id="KW-0560">Oxidoreductase</keyword>
<evidence type="ECO:0000256" key="1">
    <source>
        <dbReference type="ARBA" id="ARBA00001974"/>
    </source>
</evidence>
<keyword evidence="3" id="KW-0274">FAD</keyword>
<dbReference type="AlphaFoldDB" id="A0A8J7UX11"/>
<comment type="similarity">
    <text evidence="5">Belongs to the L2HGDH family.</text>
</comment>
<keyword evidence="2" id="KW-0285">Flavoprotein</keyword>
<evidence type="ECO:0000313" key="8">
    <source>
        <dbReference type="Proteomes" id="UP000673975"/>
    </source>
</evidence>
<dbReference type="PANTHER" id="PTHR43104">
    <property type="entry name" value="L-2-HYDROXYGLUTARATE DEHYDROGENASE, MITOCHONDRIAL"/>
    <property type="match status" value="1"/>
</dbReference>
<sequence>MHKTGSNNEIVVDGPVIVGAGIVGLATAWHLLDNKLCDHVAVVDKAAGPAAHQTGHNSGVIHSGIYYRPDSKRASWCRDGKNRLVAFCRKHNLPFEMCGKVIVATRKSQTDQLHKLYERGKENKIEDIELLDARRLRSLEPGCSGAAAIRVGSAGITDFSLICQKLAELIRQNGGSIYLEKEVSDVAVQHDGLRLKLRSVNHPGGGESDLNARFLINCAGLQSDRIALMAGQDPGARIIPFRGEYYKIKSGKQHLVRNLIYPLPDERFPFLGVHCTRMINGEAECGPNAVFSLSREGYSRWDVNKKDLKDALTYNGFRKLAQKYWKTGLKEVQRSFSKRAFTRAVQELVPDLKKDDLVMTTPGIRATAIDPGGRIIDDFHMITGNRQLHVINAPSPAATAAFRIGEEIAKKMISSAS</sequence>
<dbReference type="SUPFAM" id="SSF51905">
    <property type="entry name" value="FAD/NAD(P)-binding domain"/>
    <property type="match status" value="1"/>
</dbReference>
<dbReference type="EC" id="1.1.3.-" evidence="7"/>
<comment type="caution">
    <text evidence="7">The sequence shown here is derived from an EMBL/GenBank/DDBJ whole genome shotgun (WGS) entry which is preliminary data.</text>
</comment>
<reference evidence="7" key="1">
    <citation type="submission" date="2021-02" db="EMBL/GenBank/DDBJ databases">
        <title>Natronogracilivirga saccharolytica gen. nov. sp. nov. a new anaerobic, haloalkiliphilic carbohydrate-fermenting bacterium from soda lake and proposing of Cyclonatronumiaceae fam. nov. in the phylum Balneolaeota.</title>
        <authorList>
            <person name="Zhilina T.N."/>
            <person name="Sorokin D.Y."/>
            <person name="Zavarzina D.G."/>
            <person name="Toshchakov S.V."/>
            <person name="Kublanov I.V."/>
        </authorList>
    </citation>
    <scope>NUCLEOTIDE SEQUENCE</scope>
    <source>
        <strain evidence="7">Z-1702</strain>
    </source>
</reference>
<dbReference type="InterPro" id="IPR036188">
    <property type="entry name" value="FAD/NAD-bd_sf"/>
</dbReference>
<dbReference type="Gene3D" id="3.50.50.60">
    <property type="entry name" value="FAD/NAD(P)-binding domain"/>
    <property type="match status" value="1"/>
</dbReference>
<dbReference type="Proteomes" id="UP000673975">
    <property type="component" value="Unassembled WGS sequence"/>
</dbReference>
<evidence type="ECO:0000259" key="6">
    <source>
        <dbReference type="Pfam" id="PF01266"/>
    </source>
</evidence>
<feature type="domain" description="FAD dependent oxidoreductase" evidence="6">
    <location>
        <begin position="16"/>
        <end position="410"/>
    </location>
</feature>
<evidence type="ECO:0000256" key="2">
    <source>
        <dbReference type="ARBA" id="ARBA00022630"/>
    </source>
</evidence>
<accession>A0A8J7UX11</accession>
<evidence type="ECO:0000256" key="5">
    <source>
        <dbReference type="ARBA" id="ARBA00037941"/>
    </source>
</evidence>
<evidence type="ECO:0000256" key="4">
    <source>
        <dbReference type="ARBA" id="ARBA00023002"/>
    </source>
</evidence>
<dbReference type="EMBL" id="JAFIDN010000006">
    <property type="protein sequence ID" value="MBP3192819.1"/>
    <property type="molecule type" value="Genomic_DNA"/>
</dbReference>
<keyword evidence="8" id="KW-1185">Reference proteome</keyword>
<name>A0A8J7UX11_9BACT</name>
<dbReference type="Pfam" id="PF01266">
    <property type="entry name" value="DAO"/>
    <property type="match status" value="1"/>
</dbReference>